<dbReference type="Pfam" id="PF00293">
    <property type="entry name" value="NUDIX"/>
    <property type="match status" value="1"/>
</dbReference>
<evidence type="ECO:0000256" key="1">
    <source>
        <dbReference type="ARBA" id="ARBA00001946"/>
    </source>
</evidence>
<evidence type="ECO:0000256" key="4">
    <source>
        <dbReference type="ARBA" id="ARBA00022801"/>
    </source>
</evidence>
<dbReference type="PROSITE" id="PS51462">
    <property type="entry name" value="NUDIX"/>
    <property type="match status" value="1"/>
</dbReference>
<dbReference type="PANTHER" id="PTHR12629:SF42">
    <property type="entry name" value="OS02G0734300 PROTEIN"/>
    <property type="match status" value="1"/>
</dbReference>
<dbReference type="InterPro" id="IPR000086">
    <property type="entry name" value="NUDIX_hydrolase_dom"/>
</dbReference>
<organism evidence="7 8">
    <name type="scientific">Trapa incisa</name>
    <dbReference type="NCBI Taxonomy" id="236973"/>
    <lineage>
        <taxon>Eukaryota</taxon>
        <taxon>Viridiplantae</taxon>
        <taxon>Streptophyta</taxon>
        <taxon>Embryophyta</taxon>
        <taxon>Tracheophyta</taxon>
        <taxon>Spermatophyta</taxon>
        <taxon>Magnoliopsida</taxon>
        <taxon>eudicotyledons</taxon>
        <taxon>Gunneridae</taxon>
        <taxon>Pentapetalae</taxon>
        <taxon>rosids</taxon>
        <taxon>malvids</taxon>
        <taxon>Myrtales</taxon>
        <taxon>Lythraceae</taxon>
        <taxon>Trapa</taxon>
    </lineage>
</organism>
<comment type="similarity">
    <text evidence="2">Belongs to the Nudix hydrolase family.</text>
</comment>
<keyword evidence="8" id="KW-1185">Reference proteome</keyword>
<proteinExistence type="inferred from homology"/>
<dbReference type="InterPro" id="IPR047198">
    <property type="entry name" value="DDP-like_NUDIX"/>
</dbReference>
<keyword evidence="3" id="KW-0479">Metal-binding</keyword>
<dbReference type="GO" id="GO:0005634">
    <property type="term" value="C:nucleus"/>
    <property type="evidence" value="ECO:0007669"/>
    <property type="project" value="TreeGrafter"/>
</dbReference>
<sequence>MSRENQRYNGGSRQTAGCIPYRYKNGELELLLVACNNSSKGWVFPKGGWETHEMSKKEGAMRETYEEAGVRGNIGSELGTWSYKGNGSGDHVCTMFALLVTEELDSWPEDQRERAWMSVEDARVACKNWWMKEALDQLIERL</sequence>
<evidence type="ECO:0000256" key="3">
    <source>
        <dbReference type="ARBA" id="ARBA00022723"/>
    </source>
</evidence>
<evidence type="ECO:0000259" key="6">
    <source>
        <dbReference type="PROSITE" id="PS51462"/>
    </source>
</evidence>
<evidence type="ECO:0000256" key="5">
    <source>
        <dbReference type="ARBA" id="ARBA00022842"/>
    </source>
</evidence>
<dbReference type="EMBL" id="JAXIOK010000018">
    <property type="protein sequence ID" value="KAK4749258.1"/>
    <property type="molecule type" value="Genomic_DNA"/>
</dbReference>
<dbReference type="CDD" id="cd04666">
    <property type="entry name" value="NUDIX_DIPP2_like_Nudt4"/>
    <property type="match status" value="1"/>
</dbReference>
<comment type="caution">
    <text evidence="7">The sequence shown here is derived from an EMBL/GenBank/DDBJ whole genome shotgun (WGS) entry which is preliminary data.</text>
</comment>
<gene>
    <name evidence="7" type="ORF">SAY87_026707</name>
</gene>
<protein>
    <recommendedName>
        <fullName evidence="6">Nudix hydrolase domain-containing protein</fullName>
    </recommendedName>
</protein>
<dbReference type="InterPro" id="IPR015797">
    <property type="entry name" value="NUDIX_hydrolase-like_dom_sf"/>
</dbReference>
<dbReference type="SUPFAM" id="SSF55811">
    <property type="entry name" value="Nudix"/>
    <property type="match status" value="1"/>
</dbReference>
<accession>A0AAN7JMD8</accession>
<dbReference type="Gene3D" id="3.90.79.10">
    <property type="entry name" value="Nucleoside Triphosphate Pyrophosphohydrolase"/>
    <property type="match status" value="1"/>
</dbReference>
<comment type="cofactor">
    <cofactor evidence="1">
        <name>Mg(2+)</name>
        <dbReference type="ChEBI" id="CHEBI:18420"/>
    </cofactor>
</comment>
<dbReference type="GO" id="GO:0005737">
    <property type="term" value="C:cytoplasm"/>
    <property type="evidence" value="ECO:0007669"/>
    <property type="project" value="TreeGrafter"/>
</dbReference>
<keyword evidence="4" id="KW-0378">Hydrolase</keyword>
<dbReference type="PANTHER" id="PTHR12629">
    <property type="entry name" value="DIPHOSPHOINOSITOL POLYPHOSPHATE PHOSPHOHYDROLASE"/>
    <property type="match status" value="1"/>
</dbReference>
<dbReference type="GO" id="GO:0016462">
    <property type="term" value="F:pyrophosphatase activity"/>
    <property type="evidence" value="ECO:0007669"/>
    <property type="project" value="InterPro"/>
</dbReference>
<reference evidence="7 8" key="1">
    <citation type="journal article" date="2023" name="Hortic Res">
        <title>Pangenome of water caltrop reveals structural variations and asymmetric subgenome divergence after allopolyploidization.</title>
        <authorList>
            <person name="Zhang X."/>
            <person name="Chen Y."/>
            <person name="Wang L."/>
            <person name="Yuan Y."/>
            <person name="Fang M."/>
            <person name="Shi L."/>
            <person name="Lu R."/>
            <person name="Comes H.P."/>
            <person name="Ma Y."/>
            <person name="Chen Y."/>
            <person name="Huang G."/>
            <person name="Zhou Y."/>
            <person name="Zheng Z."/>
            <person name="Qiu Y."/>
        </authorList>
    </citation>
    <scope>NUCLEOTIDE SEQUENCE [LARGE SCALE GENOMIC DNA]</scope>
    <source>
        <tissue evidence="7">Roots</tissue>
    </source>
</reference>
<name>A0AAN7JMD8_9MYRT</name>
<evidence type="ECO:0000313" key="8">
    <source>
        <dbReference type="Proteomes" id="UP001345219"/>
    </source>
</evidence>
<dbReference type="GO" id="GO:0046872">
    <property type="term" value="F:metal ion binding"/>
    <property type="evidence" value="ECO:0007669"/>
    <property type="project" value="UniProtKB-KW"/>
</dbReference>
<feature type="domain" description="Nudix hydrolase" evidence="6">
    <location>
        <begin position="11"/>
        <end position="139"/>
    </location>
</feature>
<keyword evidence="5" id="KW-0460">Magnesium</keyword>
<dbReference type="AlphaFoldDB" id="A0AAN7JMD8"/>
<dbReference type="Proteomes" id="UP001345219">
    <property type="component" value="Chromosome 21"/>
</dbReference>
<evidence type="ECO:0000256" key="2">
    <source>
        <dbReference type="ARBA" id="ARBA00005582"/>
    </source>
</evidence>
<evidence type="ECO:0000313" key="7">
    <source>
        <dbReference type="EMBL" id="KAK4749258.1"/>
    </source>
</evidence>